<keyword evidence="2" id="KW-0812">Transmembrane</keyword>
<evidence type="ECO:0000313" key="5">
    <source>
        <dbReference type="Proteomes" id="UP000316714"/>
    </source>
</evidence>
<dbReference type="OrthoDB" id="279966at2"/>
<evidence type="ECO:0000259" key="3">
    <source>
        <dbReference type="Pfam" id="PF05569"/>
    </source>
</evidence>
<name>A0A5C5VCB9_9BACT</name>
<dbReference type="PANTHER" id="PTHR34978:SF3">
    <property type="entry name" value="SLR0241 PROTEIN"/>
    <property type="match status" value="1"/>
</dbReference>
<proteinExistence type="predicted"/>
<keyword evidence="2" id="KW-1133">Transmembrane helix</keyword>
<accession>A0A5C5VCB9</accession>
<keyword evidence="5" id="KW-1185">Reference proteome</keyword>
<organism evidence="4 5">
    <name type="scientific">Posidoniimonas corsicana</name>
    <dbReference type="NCBI Taxonomy" id="1938618"/>
    <lineage>
        <taxon>Bacteria</taxon>
        <taxon>Pseudomonadati</taxon>
        <taxon>Planctomycetota</taxon>
        <taxon>Planctomycetia</taxon>
        <taxon>Pirellulales</taxon>
        <taxon>Lacipirellulaceae</taxon>
        <taxon>Posidoniimonas</taxon>
    </lineage>
</organism>
<dbReference type="EMBL" id="SIHJ01000001">
    <property type="protein sequence ID" value="TWT35617.1"/>
    <property type="molecule type" value="Genomic_DNA"/>
</dbReference>
<dbReference type="Proteomes" id="UP000316714">
    <property type="component" value="Unassembled WGS sequence"/>
</dbReference>
<protein>
    <submittedName>
        <fullName evidence="4">Methicillin resistance mecR1 protein</fullName>
    </submittedName>
</protein>
<comment type="caution">
    <text evidence="4">The sequence shown here is derived from an EMBL/GenBank/DDBJ whole genome shotgun (WGS) entry which is preliminary data.</text>
</comment>
<dbReference type="Pfam" id="PF05569">
    <property type="entry name" value="Peptidase_M56"/>
    <property type="match status" value="1"/>
</dbReference>
<evidence type="ECO:0000256" key="2">
    <source>
        <dbReference type="SAM" id="Phobius"/>
    </source>
</evidence>
<dbReference type="PANTHER" id="PTHR34978">
    <property type="entry name" value="POSSIBLE SENSOR-TRANSDUCER PROTEIN BLAR"/>
    <property type="match status" value="1"/>
</dbReference>
<sequence length="941" mass="101494">MLPATYLLHGEHNPVVAEAIAPVSASASLVTPDITAAPVDPTPTAVSPPPIEAPPARLRESSPAASTAQPAAAAWVVAVYLCGVAAMLIRLGLAAARAHRLASRAAPVVDGAPVRFLRQLAQDWGVGFTPVLVVARTTVTPQVVGLLRPTILLPGVALAGMRGEELELILRHELAHVRRYDLWANLLQRLAEALLFFNPAVWLLSRRASRLREYCCDEMACAVDANHSPEPRALYAAALLRVVELSRGSAPTDELVALAANGRPSELRRRVARLLGEPLREPLRLSRGGALAVMGIAILLAAPLAKSPAVAGDSPKQAASEARLNATPINSVDEEIEILTEGPDADRVSTISIRVLDEAGQPIKGAKVRQNHVIHDPDGPRPTKIKNHNYQTDADGWASVTWEGESKDLRIWASAPGRVFMHAMWAEDQADGGRIPNEFVFKLLNGVEIGGRVTNTKGEPVAGATVEVIDRVASQFHVDIPGKPVVRPVRSYWGPTATTDADGRWSVDTAPQEQDLLFVPLMPGRPAPSGPPLVLNVTHERFQDFDGERAEAFSLAPSLAALRDKQAEVVLYPADAEAQGNPLPTAEQEPFKATAASAPLEFRIIIAKHVLLLNGEKIVTWDGLKRRMLAAPDPKSLHPSFYVTRGWRELDQDEQAASQAIFLLRKEVGFNGHSIGNLWPRTDLRYDRIRTADDLTPPNAEPITGTVVDAAGNPAPGAQVLLITPIDESIRYRSYDLALVDGRVRNPLEHVITTTDAAGAFRLAAPRVQSWRLIVLHPAAGFADLSGEQLAASGAVRLMAWGELTVSFQAPSNLAQAIDLTTRTPERDTLPEVVINQYWSDRGEPPEGRAFVFPHVPPYRQTSVQRSLADSDGGATSLHEATVNLLPGDSRWLGLGPISAKQSAELSRTRELLNRRRSRPAATESSSDADAPETNEPGSSE</sequence>
<feature type="transmembrane region" description="Helical" evidence="2">
    <location>
        <begin position="72"/>
        <end position="93"/>
    </location>
</feature>
<dbReference type="CDD" id="cd07341">
    <property type="entry name" value="M56_BlaR1_MecR1_like"/>
    <property type="match status" value="1"/>
</dbReference>
<feature type="domain" description="Peptidase M56" evidence="3">
    <location>
        <begin position="59"/>
        <end position="272"/>
    </location>
</feature>
<dbReference type="AlphaFoldDB" id="A0A5C5VCB9"/>
<gene>
    <name evidence="4" type="primary">mecR1</name>
    <name evidence="4" type="ORF">KOR34_05110</name>
</gene>
<evidence type="ECO:0000313" key="4">
    <source>
        <dbReference type="EMBL" id="TWT35617.1"/>
    </source>
</evidence>
<reference evidence="4 5" key="1">
    <citation type="submission" date="2019-02" db="EMBL/GenBank/DDBJ databases">
        <title>Deep-cultivation of Planctomycetes and their phenomic and genomic characterization uncovers novel biology.</title>
        <authorList>
            <person name="Wiegand S."/>
            <person name="Jogler M."/>
            <person name="Boedeker C."/>
            <person name="Pinto D."/>
            <person name="Vollmers J."/>
            <person name="Rivas-Marin E."/>
            <person name="Kohn T."/>
            <person name="Peeters S.H."/>
            <person name="Heuer A."/>
            <person name="Rast P."/>
            <person name="Oberbeckmann S."/>
            <person name="Bunk B."/>
            <person name="Jeske O."/>
            <person name="Meyerdierks A."/>
            <person name="Storesund J.E."/>
            <person name="Kallscheuer N."/>
            <person name="Luecker S."/>
            <person name="Lage O.M."/>
            <person name="Pohl T."/>
            <person name="Merkel B.J."/>
            <person name="Hornburger P."/>
            <person name="Mueller R.-W."/>
            <person name="Bruemmer F."/>
            <person name="Labrenz M."/>
            <person name="Spormann A.M."/>
            <person name="Op Den Camp H."/>
            <person name="Overmann J."/>
            <person name="Amann R."/>
            <person name="Jetten M.S.M."/>
            <person name="Mascher T."/>
            <person name="Medema M.H."/>
            <person name="Devos D.P."/>
            <person name="Kaster A.-K."/>
            <person name="Ovreas L."/>
            <person name="Rohde M."/>
            <person name="Galperin M.Y."/>
            <person name="Jogler C."/>
        </authorList>
    </citation>
    <scope>NUCLEOTIDE SEQUENCE [LARGE SCALE GENOMIC DNA]</scope>
    <source>
        <strain evidence="4 5">KOR34</strain>
    </source>
</reference>
<feature type="region of interest" description="Disordered" evidence="1">
    <location>
        <begin position="38"/>
        <end position="63"/>
    </location>
</feature>
<keyword evidence="2" id="KW-0472">Membrane</keyword>
<dbReference type="RefSeq" id="WP_146561923.1">
    <property type="nucleotide sequence ID" value="NZ_SIHJ01000001.1"/>
</dbReference>
<dbReference type="InterPro" id="IPR008969">
    <property type="entry name" value="CarboxyPept-like_regulatory"/>
</dbReference>
<evidence type="ECO:0000256" key="1">
    <source>
        <dbReference type="SAM" id="MobiDB-lite"/>
    </source>
</evidence>
<dbReference type="InterPro" id="IPR052173">
    <property type="entry name" value="Beta-lactam_resp_regulator"/>
</dbReference>
<dbReference type="SUPFAM" id="SSF49464">
    <property type="entry name" value="Carboxypeptidase regulatory domain-like"/>
    <property type="match status" value="2"/>
</dbReference>
<dbReference type="InterPro" id="IPR008756">
    <property type="entry name" value="Peptidase_M56"/>
</dbReference>
<feature type="region of interest" description="Disordered" evidence="1">
    <location>
        <begin position="903"/>
        <end position="941"/>
    </location>
</feature>